<protein>
    <recommendedName>
        <fullName evidence="4">GH16 domain-containing protein</fullName>
    </recommendedName>
</protein>
<dbReference type="AlphaFoldDB" id="A0A8S9SVH1"/>
<feature type="domain" description="GH16" evidence="4">
    <location>
        <begin position="18"/>
        <end position="169"/>
    </location>
</feature>
<organism evidence="5 6">
    <name type="scientific">Brassica cretica</name>
    <name type="common">Mustard</name>
    <dbReference type="NCBI Taxonomy" id="69181"/>
    <lineage>
        <taxon>Eukaryota</taxon>
        <taxon>Viridiplantae</taxon>
        <taxon>Streptophyta</taxon>
        <taxon>Embryophyta</taxon>
        <taxon>Tracheophyta</taxon>
        <taxon>Spermatophyta</taxon>
        <taxon>Magnoliopsida</taxon>
        <taxon>eudicotyledons</taxon>
        <taxon>Gunneridae</taxon>
        <taxon>Pentapetalae</taxon>
        <taxon>rosids</taxon>
        <taxon>malvids</taxon>
        <taxon>Brassicales</taxon>
        <taxon>Brassicaceae</taxon>
        <taxon>Brassiceae</taxon>
        <taxon>Brassica</taxon>
    </lineage>
</organism>
<keyword evidence="1" id="KW-0378">Hydrolase</keyword>
<dbReference type="InterPro" id="IPR008263">
    <property type="entry name" value="GH16_AS"/>
</dbReference>
<evidence type="ECO:0000313" key="5">
    <source>
        <dbReference type="EMBL" id="KAF3604323.1"/>
    </source>
</evidence>
<name>A0A8S9SVH1_BRACR</name>
<dbReference type="Proteomes" id="UP000712600">
    <property type="component" value="Unassembled WGS sequence"/>
</dbReference>
<gene>
    <name evidence="5" type="ORF">F2Q69_00033286</name>
</gene>
<comment type="caution">
    <text evidence="5">The sequence shown here is derived from an EMBL/GenBank/DDBJ whole genome shotgun (WGS) entry which is preliminary data.</text>
</comment>
<reference evidence="5" key="1">
    <citation type="submission" date="2019-12" db="EMBL/GenBank/DDBJ databases">
        <title>Genome sequencing and annotation of Brassica cretica.</title>
        <authorList>
            <person name="Studholme D.J."/>
            <person name="Sarris P."/>
        </authorList>
    </citation>
    <scope>NUCLEOTIDE SEQUENCE</scope>
    <source>
        <strain evidence="5">PFS-109/04</strain>
        <tissue evidence="5">Leaf</tissue>
    </source>
</reference>
<evidence type="ECO:0000259" key="4">
    <source>
        <dbReference type="PROSITE" id="PS51762"/>
    </source>
</evidence>
<dbReference type="SUPFAM" id="SSF49899">
    <property type="entry name" value="Concanavalin A-like lectins/glucanases"/>
    <property type="match status" value="1"/>
</dbReference>
<dbReference type="GO" id="GO:0005975">
    <property type="term" value="P:carbohydrate metabolic process"/>
    <property type="evidence" value="ECO:0007669"/>
    <property type="project" value="InterPro"/>
</dbReference>
<dbReference type="InterPro" id="IPR044791">
    <property type="entry name" value="Beta-glucanase/XTH"/>
</dbReference>
<feature type="signal peptide" evidence="3">
    <location>
        <begin position="1"/>
        <end position="27"/>
    </location>
</feature>
<keyword evidence="3" id="KW-0732">Signal</keyword>
<dbReference type="Pfam" id="PF00722">
    <property type="entry name" value="Glyco_hydro_16"/>
    <property type="match status" value="1"/>
</dbReference>
<sequence length="169" mass="18861">MAGLRVQTLIFVLVTALAILDRTFVEANFDKNFIVTWGKHHIGTTNGNLRLVLDKSAGSAIRSKVAHLFGTVEMLIKLVPGNSAGTVAAYYVNFRLKIDITKLFMSSTGTAHDEIDFEFLGNSTGEPYTIHTNIFAKGKGDREQQFKPWFNPTNGFHNYTIHWNPSEVV</sequence>
<evidence type="ECO:0000256" key="1">
    <source>
        <dbReference type="ARBA" id="ARBA00022801"/>
    </source>
</evidence>
<dbReference type="PROSITE" id="PS01034">
    <property type="entry name" value="GH16_1"/>
    <property type="match status" value="1"/>
</dbReference>
<dbReference type="InterPro" id="IPR013320">
    <property type="entry name" value="ConA-like_dom_sf"/>
</dbReference>
<dbReference type="Gene3D" id="2.60.120.200">
    <property type="match status" value="1"/>
</dbReference>
<proteinExistence type="predicted"/>
<evidence type="ECO:0000256" key="3">
    <source>
        <dbReference type="SAM" id="SignalP"/>
    </source>
</evidence>
<dbReference type="GO" id="GO:0004553">
    <property type="term" value="F:hydrolase activity, hydrolyzing O-glycosyl compounds"/>
    <property type="evidence" value="ECO:0007669"/>
    <property type="project" value="InterPro"/>
</dbReference>
<dbReference type="PROSITE" id="PS51762">
    <property type="entry name" value="GH16_2"/>
    <property type="match status" value="1"/>
</dbReference>
<dbReference type="InterPro" id="IPR000757">
    <property type="entry name" value="Beta-glucanase-like"/>
</dbReference>
<feature type="chain" id="PRO_5035936628" description="GH16 domain-containing protein" evidence="3">
    <location>
        <begin position="28"/>
        <end position="169"/>
    </location>
</feature>
<keyword evidence="2" id="KW-0326">Glycosidase</keyword>
<accession>A0A8S9SVH1</accession>
<evidence type="ECO:0000256" key="2">
    <source>
        <dbReference type="ARBA" id="ARBA00023295"/>
    </source>
</evidence>
<dbReference type="PANTHER" id="PTHR31062">
    <property type="entry name" value="XYLOGLUCAN ENDOTRANSGLUCOSYLASE/HYDROLASE PROTEIN 8-RELATED"/>
    <property type="match status" value="1"/>
</dbReference>
<evidence type="ECO:0000313" key="6">
    <source>
        <dbReference type="Proteomes" id="UP000712600"/>
    </source>
</evidence>
<dbReference type="EMBL" id="QGKX02000004">
    <property type="protein sequence ID" value="KAF3604323.1"/>
    <property type="molecule type" value="Genomic_DNA"/>
</dbReference>